<dbReference type="SUPFAM" id="SSF50475">
    <property type="entry name" value="FMN-binding split barrel"/>
    <property type="match status" value="1"/>
</dbReference>
<dbReference type="EMBL" id="JAGSND010000012">
    <property type="protein sequence ID" value="MBR0599397.1"/>
    <property type="molecule type" value="Genomic_DNA"/>
</dbReference>
<reference evidence="2" key="1">
    <citation type="submission" date="2021-04" db="EMBL/GenBank/DDBJ databases">
        <title>Sinoanaerobacter chloroacetimidivorans sp. nov., an obligate anaerobic bacterium isolated from anaerobic sludge.</title>
        <authorList>
            <person name="Bao Y."/>
        </authorList>
    </citation>
    <scope>NUCLEOTIDE SEQUENCE</scope>
    <source>
        <strain evidence="2">BAD-6</strain>
    </source>
</reference>
<evidence type="ECO:0000313" key="2">
    <source>
        <dbReference type="EMBL" id="MBR0599397.1"/>
    </source>
</evidence>
<dbReference type="Gene3D" id="2.30.110.10">
    <property type="entry name" value="Electron Transport, Fmn-binding Protein, Chain A"/>
    <property type="match status" value="1"/>
</dbReference>
<proteinExistence type="predicted"/>
<accession>A0A8J7W1Y4</accession>
<sequence length="136" mass="15495">MDKVLQLLRENMICCLATCSDDKPRASAMEYVIAGDYILFATDGDSIKAANLRANNKISFSAHSMPQFVTIDGTTMEPSEAEINEYNRILFDRHPEFKDMIAKGMMKPFTYFKLVPEVAYYNDYSNGMKPPEIIKM</sequence>
<dbReference type="Pfam" id="PF01243">
    <property type="entry name" value="PNPOx_N"/>
    <property type="match status" value="1"/>
</dbReference>
<gene>
    <name evidence="2" type="ORF">KCX82_16035</name>
</gene>
<evidence type="ECO:0000259" key="1">
    <source>
        <dbReference type="Pfam" id="PF01243"/>
    </source>
</evidence>
<evidence type="ECO:0000313" key="3">
    <source>
        <dbReference type="Proteomes" id="UP000675664"/>
    </source>
</evidence>
<reference evidence="2" key="2">
    <citation type="submission" date="2021-04" db="EMBL/GenBank/DDBJ databases">
        <authorList>
            <person name="Liu J."/>
        </authorList>
    </citation>
    <scope>NUCLEOTIDE SEQUENCE</scope>
    <source>
        <strain evidence="2">BAD-6</strain>
    </source>
</reference>
<protein>
    <submittedName>
        <fullName evidence="2">Pyridoxamine 5'-phosphate oxidase family protein</fullName>
    </submittedName>
</protein>
<organism evidence="2 3">
    <name type="scientific">Sinanaerobacter chloroacetimidivorans</name>
    <dbReference type="NCBI Taxonomy" id="2818044"/>
    <lineage>
        <taxon>Bacteria</taxon>
        <taxon>Bacillati</taxon>
        <taxon>Bacillota</taxon>
        <taxon>Clostridia</taxon>
        <taxon>Peptostreptococcales</taxon>
        <taxon>Anaerovoracaceae</taxon>
        <taxon>Sinanaerobacter</taxon>
    </lineage>
</organism>
<dbReference type="InterPro" id="IPR012349">
    <property type="entry name" value="Split_barrel_FMN-bd"/>
</dbReference>
<dbReference type="Proteomes" id="UP000675664">
    <property type="component" value="Unassembled WGS sequence"/>
</dbReference>
<dbReference type="InterPro" id="IPR011576">
    <property type="entry name" value="Pyridox_Oxase_N"/>
</dbReference>
<dbReference type="AlphaFoldDB" id="A0A8J7W1Y4"/>
<name>A0A8J7W1Y4_9FIRM</name>
<dbReference type="RefSeq" id="WP_227019528.1">
    <property type="nucleotide sequence ID" value="NZ_JAGSND010000012.1"/>
</dbReference>
<comment type="caution">
    <text evidence="2">The sequence shown here is derived from an EMBL/GenBank/DDBJ whole genome shotgun (WGS) entry which is preliminary data.</text>
</comment>
<keyword evidence="3" id="KW-1185">Reference proteome</keyword>
<feature type="domain" description="Pyridoxamine 5'-phosphate oxidase N-terminal" evidence="1">
    <location>
        <begin position="2"/>
        <end position="120"/>
    </location>
</feature>